<dbReference type="PROSITE" id="PS00606">
    <property type="entry name" value="KS3_1"/>
    <property type="match status" value="1"/>
</dbReference>
<dbReference type="InterPro" id="IPR016039">
    <property type="entry name" value="Thiolase-like"/>
</dbReference>
<comment type="caution">
    <text evidence="7">The sequence shown here is derived from an EMBL/GenBank/DDBJ whole genome shotgun (WGS) entry which is preliminary data.</text>
</comment>
<dbReference type="PANTHER" id="PTHR43775:SF37">
    <property type="entry name" value="SI:DKEY-61P9.11"/>
    <property type="match status" value="1"/>
</dbReference>
<keyword evidence="2" id="KW-0597">Phosphoprotein</keyword>
<dbReference type="InterPro" id="IPR009081">
    <property type="entry name" value="PP-bd_ACP"/>
</dbReference>
<keyword evidence="3" id="KW-0808">Transferase</keyword>
<accession>A0ABU2NT89</accession>
<dbReference type="SUPFAM" id="SSF53901">
    <property type="entry name" value="Thiolase-like"/>
    <property type="match status" value="1"/>
</dbReference>
<dbReference type="InterPro" id="IPR036736">
    <property type="entry name" value="ACP-like_sf"/>
</dbReference>
<dbReference type="InterPro" id="IPR014030">
    <property type="entry name" value="Ketoacyl_synth_N"/>
</dbReference>
<evidence type="ECO:0000256" key="3">
    <source>
        <dbReference type="ARBA" id="ARBA00022679"/>
    </source>
</evidence>
<dbReference type="Gene3D" id="1.10.1200.10">
    <property type="entry name" value="ACP-like"/>
    <property type="match status" value="1"/>
</dbReference>
<evidence type="ECO:0000259" key="6">
    <source>
        <dbReference type="PROSITE" id="PS52004"/>
    </source>
</evidence>
<dbReference type="InterPro" id="IPR020841">
    <property type="entry name" value="PKS_Beta-ketoAc_synthase_dom"/>
</dbReference>
<dbReference type="Pfam" id="PF00109">
    <property type="entry name" value="ketoacyl-synt"/>
    <property type="match status" value="1"/>
</dbReference>
<dbReference type="InterPro" id="IPR014031">
    <property type="entry name" value="Ketoacyl_synth_C"/>
</dbReference>
<feature type="domain" description="Carrier" evidence="5">
    <location>
        <begin position="601"/>
        <end position="676"/>
    </location>
</feature>
<dbReference type="EMBL" id="JAVREQ010000013">
    <property type="protein sequence ID" value="MDT0380195.1"/>
    <property type="molecule type" value="Genomic_DNA"/>
</dbReference>
<dbReference type="PANTHER" id="PTHR43775">
    <property type="entry name" value="FATTY ACID SYNTHASE"/>
    <property type="match status" value="1"/>
</dbReference>
<evidence type="ECO:0000313" key="8">
    <source>
        <dbReference type="Proteomes" id="UP001183414"/>
    </source>
</evidence>
<protein>
    <submittedName>
        <fullName evidence="7">Beta-ketoacyl synthase N-terminal-like domain-containing protein</fullName>
    </submittedName>
</protein>
<proteinExistence type="predicted"/>
<reference evidence="8" key="1">
    <citation type="submission" date="2023-07" db="EMBL/GenBank/DDBJ databases">
        <title>30 novel species of actinomycetes from the DSMZ collection.</title>
        <authorList>
            <person name="Nouioui I."/>
        </authorList>
    </citation>
    <scope>NUCLEOTIDE SEQUENCE [LARGE SCALE GENOMIC DNA]</scope>
    <source>
        <strain evidence="8">DSM 42041</strain>
    </source>
</reference>
<dbReference type="PROSITE" id="PS52004">
    <property type="entry name" value="KS3_2"/>
    <property type="match status" value="1"/>
</dbReference>
<organism evidence="7 8">
    <name type="scientific">Streptomyces hazeniae</name>
    <dbReference type="NCBI Taxonomy" id="3075538"/>
    <lineage>
        <taxon>Bacteria</taxon>
        <taxon>Bacillati</taxon>
        <taxon>Actinomycetota</taxon>
        <taxon>Actinomycetes</taxon>
        <taxon>Kitasatosporales</taxon>
        <taxon>Streptomycetaceae</taxon>
        <taxon>Streptomyces</taxon>
    </lineage>
</organism>
<sequence length="680" mass="71857">MAVIGLACRFPGAADADRLWELLEAGIDATSETPAERYDVEALYSAGSEPGTLAARRAGYVEGAGDFDAEFFGMSPTEAAELDPQARLLLMTSWEALEDAGQCAGTLAGSRTGVYVGNTRADYLENQFRQGLQSVAPSYFHNFRPLLPGRVSRALDLRGPSILVDTACSSSLSAVHSAVQAMRAGEIPLALAAGVNIPLRPDEGVMMTQAGTLARDGRSKFGDAGADGYSPSDGVGVVVLKPLAAALADGDRIRAVIRGSAVGNDGGTGDSLLLPSLEGQLDVLRWAYEDAGVNPADIDFVEAHGTGSPSLDHLELGALGRVLGEGRPAERPCLVGSVKTNIGHAEAAGSIAGLIKTVLCLEHEQVPGNLHFDTPNPLVPWDELPLELPAKPQDLSGRERPLLAGVSGQGASCLNAHLVLSQGQTRAIDPALAPAPEHVAEPQLLAVSARSPQALADLAEAYVRYLSPGGRGSVLPLADVCFSAATRREHHQHRLAVIGATHEELAEALQVTAVPDAVPPAEPPAGQDRRKGALASMAERYLGLRSADVKRRELLEAAAEQYRAGVLPPWAEVFPQAGRFVPLPHYAWQTRRYWAGETPDLDADGEAPDLAGRVLREHARTAYSDDSQLAEIGIDSLARLGIVLQLAEQHGLEVDIEDLAELRTVRAFRAWISGLEAKVA</sequence>
<dbReference type="Pfam" id="PF02801">
    <property type="entry name" value="Ketoacyl-synt_C"/>
    <property type="match status" value="1"/>
</dbReference>
<evidence type="ECO:0000256" key="2">
    <source>
        <dbReference type="ARBA" id="ARBA00022553"/>
    </source>
</evidence>
<name>A0ABU2NT89_9ACTN</name>
<gene>
    <name evidence="7" type="ORF">RM572_15655</name>
</gene>
<keyword evidence="8" id="KW-1185">Reference proteome</keyword>
<evidence type="ECO:0000313" key="7">
    <source>
        <dbReference type="EMBL" id="MDT0380195.1"/>
    </source>
</evidence>
<dbReference type="Gene3D" id="3.40.47.10">
    <property type="match status" value="1"/>
</dbReference>
<dbReference type="SUPFAM" id="SSF47336">
    <property type="entry name" value="ACP-like"/>
    <property type="match status" value="1"/>
</dbReference>
<dbReference type="InterPro" id="IPR050091">
    <property type="entry name" value="PKS_NRPS_Biosynth_Enz"/>
</dbReference>
<dbReference type="InterPro" id="IPR018201">
    <property type="entry name" value="Ketoacyl_synth_AS"/>
</dbReference>
<feature type="domain" description="Ketosynthase family 3 (KS3)" evidence="6">
    <location>
        <begin position="1"/>
        <end position="422"/>
    </location>
</feature>
<keyword evidence="4" id="KW-0012">Acyltransferase</keyword>
<evidence type="ECO:0000259" key="5">
    <source>
        <dbReference type="PROSITE" id="PS50075"/>
    </source>
</evidence>
<keyword evidence="1" id="KW-0596">Phosphopantetheine</keyword>
<dbReference type="RefSeq" id="WP_311673965.1">
    <property type="nucleotide sequence ID" value="NZ_JAVREQ010000013.1"/>
</dbReference>
<dbReference type="SMART" id="SM00825">
    <property type="entry name" value="PKS_KS"/>
    <property type="match status" value="1"/>
</dbReference>
<dbReference type="Pfam" id="PF00550">
    <property type="entry name" value="PP-binding"/>
    <property type="match status" value="1"/>
</dbReference>
<dbReference type="PROSITE" id="PS50075">
    <property type="entry name" value="CARRIER"/>
    <property type="match status" value="1"/>
</dbReference>
<evidence type="ECO:0000256" key="4">
    <source>
        <dbReference type="ARBA" id="ARBA00023315"/>
    </source>
</evidence>
<dbReference type="Pfam" id="PF22621">
    <property type="entry name" value="CurL-like_PKS_C"/>
    <property type="match status" value="1"/>
</dbReference>
<dbReference type="Proteomes" id="UP001183414">
    <property type="component" value="Unassembled WGS sequence"/>
</dbReference>
<dbReference type="Gene3D" id="3.30.70.3290">
    <property type="match status" value="1"/>
</dbReference>
<dbReference type="CDD" id="cd00833">
    <property type="entry name" value="PKS"/>
    <property type="match status" value="1"/>
</dbReference>
<evidence type="ECO:0000256" key="1">
    <source>
        <dbReference type="ARBA" id="ARBA00022450"/>
    </source>
</evidence>